<accession>A0A0R2D6C0</accession>
<organism evidence="1 2">
    <name type="scientific">Loigolactobacillus rennini DSM 20253</name>
    <dbReference type="NCBI Taxonomy" id="1423796"/>
    <lineage>
        <taxon>Bacteria</taxon>
        <taxon>Bacillati</taxon>
        <taxon>Bacillota</taxon>
        <taxon>Bacilli</taxon>
        <taxon>Lactobacillales</taxon>
        <taxon>Lactobacillaceae</taxon>
        <taxon>Loigolactobacillus</taxon>
    </lineage>
</organism>
<dbReference type="STRING" id="1423796.FC24_GL001012"/>
<dbReference type="OrthoDB" id="2223458at2"/>
<evidence type="ECO:0000313" key="1">
    <source>
        <dbReference type="EMBL" id="KRM98778.1"/>
    </source>
</evidence>
<dbReference type="AlphaFoldDB" id="A0A0R2D6C0"/>
<sequence length="177" mass="19477">MNLADLANQELGNFDPKKDAINNTNQGLPAGDYVVAVEDISHHVYEKSGYDCVRIVFQVTDGEHAGEKEFYNISFATTTKAGKEMPEFVLTRNMKFIAKLGALLGKPVKPSVFAGANETDIHEDIATLLRDGKGTLITLTVTFTPNKKDPSNPYKNYELAPAEQPEAIDVDENDIPF</sequence>
<comment type="caution">
    <text evidence="1">The sequence shown here is derived from an EMBL/GenBank/DDBJ whole genome shotgun (WGS) entry which is preliminary data.</text>
</comment>
<proteinExistence type="predicted"/>
<evidence type="ECO:0000313" key="2">
    <source>
        <dbReference type="Proteomes" id="UP000051638"/>
    </source>
</evidence>
<protein>
    <recommendedName>
        <fullName evidence="3">DUF669 domain-containing protein</fullName>
    </recommendedName>
</protein>
<evidence type="ECO:0008006" key="3">
    <source>
        <dbReference type="Google" id="ProtNLM"/>
    </source>
</evidence>
<gene>
    <name evidence="1" type="ORF">FC24_GL001012</name>
</gene>
<dbReference type="Proteomes" id="UP000051638">
    <property type="component" value="Unassembled WGS sequence"/>
</dbReference>
<dbReference type="EMBL" id="AYYI01000026">
    <property type="protein sequence ID" value="KRM98778.1"/>
    <property type="molecule type" value="Genomic_DNA"/>
</dbReference>
<dbReference type="RefSeq" id="WP_057873645.1">
    <property type="nucleotide sequence ID" value="NZ_AYYI01000026.1"/>
</dbReference>
<dbReference type="PATRIC" id="fig|1423796.3.peg.1033"/>
<keyword evidence="2" id="KW-1185">Reference proteome</keyword>
<name>A0A0R2D6C0_9LACO</name>
<reference evidence="1 2" key="1">
    <citation type="journal article" date="2015" name="Genome Announc.">
        <title>Expanding the biotechnology potential of lactobacilli through comparative genomics of 213 strains and associated genera.</title>
        <authorList>
            <person name="Sun Z."/>
            <person name="Harris H.M."/>
            <person name="McCann A."/>
            <person name="Guo C."/>
            <person name="Argimon S."/>
            <person name="Zhang W."/>
            <person name="Yang X."/>
            <person name="Jeffery I.B."/>
            <person name="Cooney J.C."/>
            <person name="Kagawa T.F."/>
            <person name="Liu W."/>
            <person name="Song Y."/>
            <person name="Salvetti E."/>
            <person name="Wrobel A."/>
            <person name="Rasinkangas P."/>
            <person name="Parkhill J."/>
            <person name="Rea M.C."/>
            <person name="O'Sullivan O."/>
            <person name="Ritari J."/>
            <person name="Douillard F.P."/>
            <person name="Paul Ross R."/>
            <person name="Yang R."/>
            <person name="Briner A.E."/>
            <person name="Felis G.E."/>
            <person name="de Vos W.M."/>
            <person name="Barrangou R."/>
            <person name="Klaenhammer T.R."/>
            <person name="Caufield P.W."/>
            <person name="Cui Y."/>
            <person name="Zhang H."/>
            <person name="O'Toole P.W."/>
        </authorList>
    </citation>
    <scope>NUCLEOTIDE SEQUENCE [LARGE SCALE GENOMIC DNA]</scope>
    <source>
        <strain evidence="1 2">DSM 20253</strain>
    </source>
</reference>